<dbReference type="EMBL" id="JBHTEY010000004">
    <property type="protein sequence ID" value="MFC7614541.1"/>
    <property type="molecule type" value="Genomic_DNA"/>
</dbReference>
<name>A0ABW2TP05_9PSEU</name>
<evidence type="ECO:0000313" key="1">
    <source>
        <dbReference type="EMBL" id="MFC7614541.1"/>
    </source>
</evidence>
<accession>A0ABW2TP05</accession>
<dbReference type="Proteomes" id="UP001596512">
    <property type="component" value="Unassembled WGS sequence"/>
</dbReference>
<protein>
    <recommendedName>
        <fullName evidence="3">4-oxalocrotonate tautomerase</fullName>
    </recommendedName>
</protein>
<sequence length="57" mass="5993">MHEVAQDRSRVVVHLNAPHGDAEEVQRELVGAIAALAHGAAAHTDDVRAGEQDGWAG</sequence>
<proteinExistence type="predicted"/>
<organism evidence="1 2">
    <name type="scientific">Actinokineospora soli</name>
    <dbReference type="NCBI Taxonomy" id="1048753"/>
    <lineage>
        <taxon>Bacteria</taxon>
        <taxon>Bacillati</taxon>
        <taxon>Actinomycetota</taxon>
        <taxon>Actinomycetes</taxon>
        <taxon>Pseudonocardiales</taxon>
        <taxon>Pseudonocardiaceae</taxon>
        <taxon>Actinokineospora</taxon>
    </lineage>
</organism>
<evidence type="ECO:0000313" key="2">
    <source>
        <dbReference type="Proteomes" id="UP001596512"/>
    </source>
</evidence>
<comment type="caution">
    <text evidence="1">The sequence shown here is derived from an EMBL/GenBank/DDBJ whole genome shotgun (WGS) entry which is preliminary data.</text>
</comment>
<reference evidence="2" key="1">
    <citation type="journal article" date="2019" name="Int. J. Syst. Evol. Microbiol.">
        <title>The Global Catalogue of Microorganisms (GCM) 10K type strain sequencing project: providing services to taxonomists for standard genome sequencing and annotation.</title>
        <authorList>
            <consortium name="The Broad Institute Genomics Platform"/>
            <consortium name="The Broad Institute Genome Sequencing Center for Infectious Disease"/>
            <person name="Wu L."/>
            <person name="Ma J."/>
        </authorList>
    </citation>
    <scope>NUCLEOTIDE SEQUENCE [LARGE SCALE GENOMIC DNA]</scope>
    <source>
        <strain evidence="2">JCM 17695</strain>
    </source>
</reference>
<keyword evidence="2" id="KW-1185">Reference proteome</keyword>
<gene>
    <name evidence="1" type="ORF">ACFQV2_14415</name>
</gene>
<evidence type="ECO:0008006" key="3">
    <source>
        <dbReference type="Google" id="ProtNLM"/>
    </source>
</evidence>